<dbReference type="SMART" id="SM00267">
    <property type="entry name" value="GGDEF"/>
    <property type="match status" value="1"/>
</dbReference>
<dbReference type="Pfam" id="PF00672">
    <property type="entry name" value="HAMP"/>
    <property type="match status" value="1"/>
</dbReference>
<accession>A0ABY6JI36</accession>
<proteinExistence type="predicted"/>
<dbReference type="Gene3D" id="6.10.340.10">
    <property type="match status" value="1"/>
</dbReference>
<dbReference type="InterPro" id="IPR050706">
    <property type="entry name" value="Cyclic-di-GMP_PDE-like"/>
</dbReference>
<dbReference type="NCBIfam" id="NF008807">
    <property type="entry name" value="PRK11829.1"/>
    <property type="match status" value="1"/>
</dbReference>
<organism evidence="5 6">
    <name type="scientific">Siccibacter colletis</name>
    <dbReference type="NCBI Taxonomy" id="1505757"/>
    <lineage>
        <taxon>Bacteria</taxon>
        <taxon>Pseudomonadati</taxon>
        <taxon>Pseudomonadota</taxon>
        <taxon>Gammaproteobacteria</taxon>
        <taxon>Enterobacterales</taxon>
        <taxon>Enterobacteriaceae</taxon>
        <taxon>Siccibacter</taxon>
    </lineage>
</organism>
<dbReference type="Pfam" id="PF00990">
    <property type="entry name" value="GGDEF"/>
    <property type="match status" value="1"/>
</dbReference>
<protein>
    <submittedName>
        <fullName evidence="5">Biofilm formation regulator HmsP</fullName>
    </submittedName>
</protein>
<dbReference type="PROSITE" id="PS50883">
    <property type="entry name" value="EAL"/>
    <property type="match status" value="1"/>
</dbReference>
<dbReference type="SUPFAM" id="SSF55073">
    <property type="entry name" value="Nucleotide cyclase"/>
    <property type="match status" value="1"/>
</dbReference>
<dbReference type="InterPro" id="IPR035919">
    <property type="entry name" value="EAL_sf"/>
</dbReference>
<dbReference type="InterPro" id="IPR029787">
    <property type="entry name" value="Nucleotide_cyclase"/>
</dbReference>
<dbReference type="InterPro" id="IPR003660">
    <property type="entry name" value="HAMP_dom"/>
</dbReference>
<evidence type="ECO:0000313" key="6">
    <source>
        <dbReference type="Proteomes" id="UP001156318"/>
    </source>
</evidence>
<dbReference type="PROSITE" id="PS50885">
    <property type="entry name" value="HAMP"/>
    <property type="match status" value="1"/>
</dbReference>
<dbReference type="RefSeq" id="WP_264385205.1">
    <property type="nucleotide sequence ID" value="NZ_CP074352.1"/>
</dbReference>
<keyword evidence="1" id="KW-1133">Transmembrane helix</keyword>
<evidence type="ECO:0000259" key="2">
    <source>
        <dbReference type="PROSITE" id="PS50883"/>
    </source>
</evidence>
<feature type="transmembrane region" description="Helical" evidence="1">
    <location>
        <begin position="151"/>
        <end position="178"/>
    </location>
</feature>
<dbReference type="Pfam" id="PF17154">
    <property type="entry name" value="GAPES3"/>
    <property type="match status" value="1"/>
</dbReference>
<sequence length="665" mass="74694">MRVSRSLTIKQMAMVAAVAVVFIFIFLVIQLFHFVQQSRYNTATQMESIARSVRQPLSTAILKANIPEAEAILNAIQPTGIVARADVVLPNQFQALRVRFLPERPVPVMVARLFELPVQISLPLYSTERPGNPQPLAYLVLQADSWRMYKFILSTLSTLVTTYFLLALILTVAITWCINRLIVHPLRRIARELNHLDAQDAAGHQLALPRLHHDDEIGMLVRSYNRNQQMAMRQYDEMNTRTTRFPVTSLPNKALLMAMLEQSVIGNQTTAVIVVACETLQDAAGALNDEQRELLLRQLAEKMKAQLMPRMMLAQVSHYDFAILAHGVREPWQAMSLSQKLMAALNEPVALENSALRPTASIGIAMYYGDTSAEQLYRRAVSAALSARRAGKNQIQFFDEQQLTEAQQRLTEESDLLNALDNQAFAIWLQPQVALKTGEVVSAEVLLRQRQPDGEWALPDDLIERIESSGLMVHIGNWILEESCRLLAAWQRRGIMMPLSVNISALQLLHDDMVASVMELLHRYHIEPGTLILEVTESRRIDDPDAAVAILRPLRHAGVKVALDDFGMGYASLRQLHRMKSLPLDVIKIDKNFINDLPDDSCMVRAIINLAHSLQLSVIAEGVENAAQRQWLIDEGVEVAQGYLFARALPPAQFEADFLPASHQA</sequence>
<dbReference type="PANTHER" id="PTHR33121:SF77">
    <property type="entry name" value="CYCLIC DI-GMP PHOSPHODIESTERASE PDEK-RELATED"/>
    <property type="match status" value="1"/>
</dbReference>
<feature type="domain" description="GGDEF" evidence="4">
    <location>
        <begin position="268"/>
        <end position="400"/>
    </location>
</feature>
<feature type="domain" description="EAL" evidence="2">
    <location>
        <begin position="409"/>
        <end position="662"/>
    </location>
</feature>
<dbReference type="Proteomes" id="UP001156318">
    <property type="component" value="Chromosome"/>
</dbReference>
<name>A0ABY6JI36_9ENTR</name>
<keyword evidence="6" id="KW-1185">Reference proteome</keyword>
<gene>
    <name evidence="5" type="primary">hmsP</name>
    <name evidence="5" type="ORF">KFZ77_00880</name>
</gene>
<dbReference type="InterPro" id="IPR043128">
    <property type="entry name" value="Rev_trsase/Diguanyl_cyclase"/>
</dbReference>
<dbReference type="PANTHER" id="PTHR33121">
    <property type="entry name" value="CYCLIC DI-GMP PHOSPHODIESTERASE PDEF"/>
    <property type="match status" value="1"/>
</dbReference>
<dbReference type="InterPro" id="IPR033419">
    <property type="entry name" value="GAPES3"/>
</dbReference>
<dbReference type="EMBL" id="CP074352">
    <property type="protein sequence ID" value="UYU32103.1"/>
    <property type="molecule type" value="Genomic_DNA"/>
</dbReference>
<evidence type="ECO:0000259" key="4">
    <source>
        <dbReference type="PROSITE" id="PS50887"/>
    </source>
</evidence>
<dbReference type="Pfam" id="PF00563">
    <property type="entry name" value="EAL"/>
    <property type="match status" value="1"/>
</dbReference>
<feature type="domain" description="HAMP" evidence="3">
    <location>
        <begin position="180"/>
        <end position="236"/>
    </location>
</feature>
<keyword evidence="1" id="KW-0472">Membrane</keyword>
<dbReference type="CDD" id="cd01948">
    <property type="entry name" value="EAL"/>
    <property type="match status" value="1"/>
</dbReference>
<dbReference type="InterPro" id="IPR001633">
    <property type="entry name" value="EAL_dom"/>
</dbReference>
<feature type="transmembrane region" description="Helical" evidence="1">
    <location>
        <begin position="12"/>
        <end position="32"/>
    </location>
</feature>
<reference evidence="5 6" key="1">
    <citation type="submission" date="2021-05" db="EMBL/GenBank/DDBJ databases">
        <title>Isolation, identification, and the growth promoting effects of Pantoea dispersa strain YSD J2 from the aboveground leaves of Cyperus esculentus L.Var. Sativus.</title>
        <authorList>
            <person name="Wang S."/>
            <person name="Tang X.M."/>
            <person name="Huang Y.N."/>
        </authorList>
    </citation>
    <scope>NUCLEOTIDE SEQUENCE [LARGE SCALE GENOMIC DNA]</scope>
    <source>
        <strain evidence="6">YSD YN2</strain>
    </source>
</reference>
<dbReference type="PROSITE" id="PS50887">
    <property type="entry name" value="GGDEF"/>
    <property type="match status" value="1"/>
</dbReference>
<dbReference type="InterPro" id="IPR000160">
    <property type="entry name" value="GGDEF_dom"/>
</dbReference>
<keyword evidence="1" id="KW-0812">Transmembrane</keyword>
<dbReference type="SUPFAM" id="SSF141868">
    <property type="entry name" value="EAL domain-like"/>
    <property type="match status" value="1"/>
</dbReference>
<dbReference type="SMART" id="SM00052">
    <property type="entry name" value="EAL"/>
    <property type="match status" value="1"/>
</dbReference>
<evidence type="ECO:0000256" key="1">
    <source>
        <dbReference type="SAM" id="Phobius"/>
    </source>
</evidence>
<evidence type="ECO:0000313" key="5">
    <source>
        <dbReference type="EMBL" id="UYU32103.1"/>
    </source>
</evidence>
<evidence type="ECO:0000259" key="3">
    <source>
        <dbReference type="PROSITE" id="PS50885"/>
    </source>
</evidence>
<dbReference type="Gene3D" id="3.30.70.270">
    <property type="match status" value="1"/>
</dbReference>
<dbReference type="Gene3D" id="3.20.20.450">
    <property type="entry name" value="EAL domain"/>
    <property type="match status" value="1"/>
</dbReference>